<sequence>MIFSPGCLYQPRVKSTPNAPPTQILLRTPLDLLPSHYSSIPSSPPSSPSSPLSPPVPPLPLFERRPSEWLRRPGGSSGARRERRRPAVWVRQAGGRVRQPGGQAAAVRAGAAACRAGGRGGRPGELARTVAGRPAAPSSLLPIFFFEFVIHWI</sequence>
<proteinExistence type="predicted"/>
<evidence type="ECO:0000313" key="3">
    <source>
        <dbReference type="Proteomes" id="UP000000763"/>
    </source>
</evidence>
<name>Q7F0Q3_ORYSJ</name>
<dbReference type="EMBL" id="AP004266">
    <property type="protein sequence ID" value="BAC83357.1"/>
    <property type="molecule type" value="Genomic_DNA"/>
</dbReference>
<reference evidence="3" key="2">
    <citation type="journal article" date="2008" name="Nucleic Acids Res.">
        <title>The rice annotation project database (RAP-DB): 2008 update.</title>
        <authorList>
            <consortium name="The rice annotation project (RAP)"/>
        </authorList>
    </citation>
    <scope>GENOME REANNOTATION</scope>
    <source>
        <strain evidence="3">cv. Nipponbare</strain>
    </source>
</reference>
<accession>Q7F0Q3</accession>
<feature type="compositionally biased region" description="Basic and acidic residues" evidence="1">
    <location>
        <begin position="62"/>
        <end position="71"/>
    </location>
</feature>
<dbReference type="Proteomes" id="UP000000763">
    <property type="component" value="Chromosome 7"/>
</dbReference>
<dbReference type="AlphaFoldDB" id="Q7F0Q3"/>
<feature type="region of interest" description="Disordered" evidence="1">
    <location>
        <begin position="36"/>
        <end position="88"/>
    </location>
</feature>
<protein>
    <submittedName>
        <fullName evidence="2">Uncharacterized protein</fullName>
    </submittedName>
</protein>
<gene>
    <name evidence="2" type="primary">P0038F10.123</name>
</gene>
<evidence type="ECO:0000256" key="1">
    <source>
        <dbReference type="SAM" id="MobiDB-lite"/>
    </source>
</evidence>
<organism evidence="2 3">
    <name type="scientific">Oryza sativa subsp. japonica</name>
    <name type="common">Rice</name>
    <dbReference type="NCBI Taxonomy" id="39947"/>
    <lineage>
        <taxon>Eukaryota</taxon>
        <taxon>Viridiplantae</taxon>
        <taxon>Streptophyta</taxon>
        <taxon>Embryophyta</taxon>
        <taxon>Tracheophyta</taxon>
        <taxon>Spermatophyta</taxon>
        <taxon>Magnoliopsida</taxon>
        <taxon>Liliopsida</taxon>
        <taxon>Poales</taxon>
        <taxon>Poaceae</taxon>
        <taxon>BOP clade</taxon>
        <taxon>Oryzoideae</taxon>
        <taxon>Oryzeae</taxon>
        <taxon>Oryzinae</taxon>
        <taxon>Oryza</taxon>
        <taxon>Oryza sativa</taxon>
    </lineage>
</organism>
<evidence type="ECO:0000313" key="2">
    <source>
        <dbReference type="EMBL" id="BAC83357.1"/>
    </source>
</evidence>
<feature type="compositionally biased region" description="Pro residues" evidence="1">
    <location>
        <begin position="42"/>
        <end position="60"/>
    </location>
</feature>
<reference evidence="3" key="1">
    <citation type="journal article" date="2005" name="Nature">
        <title>The map-based sequence of the rice genome.</title>
        <authorList>
            <consortium name="International rice genome sequencing project (IRGSP)"/>
            <person name="Matsumoto T."/>
            <person name="Wu J."/>
            <person name="Kanamori H."/>
            <person name="Katayose Y."/>
            <person name="Fujisawa M."/>
            <person name="Namiki N."/>
            <person name="Mizuno H."/>
            <person name="Yamamoto K."/>
            <person name="Antonio B.A."/>
            <person name="Baba T."/>
            <person name="Sakata K."/>
            <person name="Nagamura Y."/>
            <person name="Aoki H."/>
            <person name="Arikawa K."/>
            <person name="Arita K."/>
            <person name="Bito T."/>
            <person name="Chiden Y."/>
            <person name="Fujitsuka N."/>
            <person name="Fukunaka R."/>
            <person name="Hamada M."/>
            <person name="Harada C."/>
            <person name="Hayashi A."/>
            <person name="Hijishita S."/>
            <person name="Honda M."/>
            <person name="Hosokawa S."/>
            <person name="Ichikawa Y."/>
            <person name="Idonuma A."/>
            <person name="Iijima M."/>
            <person name="Ikeda M."/>
            <person name="Ikeno M."/>
            <person name="Ito K."/>
            <person name="Ito S."/>
            <person name="Ito T."/>
            <person name="Ito Y."/>
            <person name="Ito Y."/>
            <person name="Iwabuchi A."/>
            <person name="Kamiya K."/>
            <person name="Karasawa W."/>
            <person name="Kurita K."/>
            <person name="Katagiri S."/>
            <person name="Kikuta A."/>
            <person name="Kobayashi H."/>
            <person name="Kobayashi N."/>
            <person name="Machita K."/>
            <person name="Maehara T."/>
            <person name="Masukawa M."/>
            <person name="Mizubayashi T."/>
            <person name="Mukai Y."/>
            <person name="Nagasaki H."/>
            <person name="Nagata Y."/>
            <person name="Naito S."/>
            <person name="Nakashima M."/>
            <person name="Nakama Y."/>
            <person name="Nakamichi Y."/>
            <person name="Nakamura M."/>
            <person name="Meguro A."/>
            <person name="Negishi M."/>
            <person name="Ohta I."/>
            <person name="Ohta T."/>
            <person name="Okamoto M."/>
            <person name="Ono N."/>
            <person name="Saji S."/>
            <person name="Sakaguchi M."/>
            <person name="Sakai K."/>
            <person name="Shibata M."/>
            <person name="Shimokawa T."/>
            <person name="Song J."/>
            <person name="Takazaki Y."/>
            <person name="Terasawa K."/>
            <person name="Tsugane M."/>
            <person name="Tsuji K."/>
            <person name="Ueda S."/>
            <person name="Waki K."/>
            <person name="Yamagata H."/>
            <person name="Yamamoto M."/>
            <person name="Yamamoto S."/>
            <person name="Yamane H."/>
            <person name="Yoshiki S."/>
            <person name="Yoshihara R."/>
            <person name="Yukawa K."/>
            <person name="Zhong H."/>
            <person name="Yano M."/>
            <person name="Yuan Q."/>
            <person name="Ouyang S."/>
            <person name="Liu J."/>
            <person name="Jones K.M."/>
            <person name="Gansberger K."/>
            <person name="Moffat K."/>
            <person name="Hill J."/>
            <person name="Bera J."/>
            <person name="Fadrosh D."/>
            <person name="Jin S."/>
            <person name="Johri S."/>
            <person name="Kim M."/>
            <person name="Overton L."/>
            <person name="Reardon M."/>
            <person name="Tsitrin T."/>
            <person name="Vuong H."/>
            <person name="Weaver B."/>
            <person name="Ciecko A."/>
            <person name="Tallon L."/>
            <person name="Jackson J."/>
            <person name="Pai G."/>
            <person name="Aken S.V."/>
            <person name="Utterback T."/>
            <person name="Reidmuller S."/>
            <person name="Feldblyum T."/>
            <person name="Hsiao J."/>
            <person name="Zismann V."/>
            <person name="Iobst S."/>
            <person name="de Vazeille A.R."/>
            <person name="Buell C.R."/>
            <person name="Ying K."/>
            <person name="Li Y."/>
            <person name="Lu T."/>
            <person name="Huang Y."/>
            <person name="Zhao Q."/>
            <person name="Feng Q."/>
            <person name="Zhang L."/>
            <person name="Zhu J."/>
            <person name="Weng Q."/>
            <person name="Mu J."/>
            <person name="Lu Y."/>
            <person name="Fan D."/>
            <person name="Liu Y."/>
            <person name="Guan J."/>
            <person name="Zhang Y."/>
            <person name="Yu S."/>
            <person name="Liu X."/>
            <person name="Zhang Y."/>
            <person name="Hong G."/>
            <person name="Han B."/>
            <person name="Choisne N."/>
            <person name="Demange N."/>
            <person name="Orjeda G."/>
            <person name="Samain S."/>
            <person name="Cattolico L."/>
            <person name="Pelletier E."/>
            <person name="Couloux A."/>
            <person name="Segurens B."/>
            <person name="Wincker P."/>
            <person name="D'Hont A."/>
            <person name="Scarpelli C."/>
            <person name="Weissenbach J."/>
            <person name="Salanoubat M."/>
            <person name="Quetier F."/>
            <person name="Yu Y."/>
            <person name="Kim H.R."/>
            <person name="Rambo T."/>
            <person name="Currie J."/>
            <person name="Collura K."/>
            <person name="Luo M."/>
            <person name="Yang T."/>
            <person name="Ammiraju J.S.S."/>
            <person name="Engler F."/>
            <person name="Soderlund C."/>
            <person name="Wing R.A."/>
            <person name="Palmer L.E."/>
            <person name="de la Bastide M."/>
            <person name="Spiegel L."/>
            <person name="Nascimento L."/>
            <person name="Zutavern T."/>
            <person name="O'Shaughnessy A."/>
            <person name="Dike S."/>
            <person name="Dedhia N."/>
            <person name="Preston R."/>
            <person name="Balija V."/>
            <person name="McCombie W.R."/>
            <person name="Chow T."/>
            <person name="Chen H."/>
            <person name="Chung M."/>
            <person name="Chen C."/>
            <person name="Shaw J."/>
            <person name="Wu H."/>
            <person name="Hsiao K."/>
            <person name="Chao Y."/>
            <person name="Chu M."/>
            <person name="Cheng C."/>
            <person name="Hour A."/>
            <person name="Lee P."/>
            <person name="Lin S."/>
            <person name="Lin Y."/>
            <person name="Liou J."/>
            <person name="Liu S."/>
            <person name="Hsing Y."/>
            <person name="Raghuvanshi S."/>
            <person name="Mohanty A."/>
            <person name="Bharti A.K."/>
            <person name="Gaur A."/>
            <person name="Gupta V."/>
            <person name="Kumar D."/>
            <person name="Ravi V."/>
            <person name="Vij S."/>
            <person name="Kapur A."/>
            <person name="Khurana P."/>
            <person name="Khurana P."/>
            <person name="Khurana J.P."/>
            <person name="Tyagi A.K."/>
            <person name="Gaikwad K."/>
            <person name="Singh A."/>
            <person name="Dalal V."/>
            <person name="Srivastava S."/>
            <person name="Dixit A."/>
            <person name="Pal A.K."/>
            <person name="Ghazi I.A."/>
            <person name="Yadav M."/>
            <person name="Pandit A."/>
            <person name="Bhargava A."/>
            <person name="Sureshbabu K."/>
            <person name="Batra K."/>
            <person name="Sharma T.R."/>
            <person name="Mohapatra T."/>
            <person name="Singh N.K."/>
            <person name="Messing J."/>
            <person name="Nelson A.B."/>
            <person name="Fuks G."/>
            <person name="Kavchok S."/>
            <person name="Keizer G."/>
            <person name="Linton E."/>
            <person name="Llaca V."/>
            <person name="Song R."/>
            <person name="Tanyolac B."/>
            <person name="Young S."/>
            <person name="Ho-Il K."/>
            <person name="Hahn J.H."/>
            <person name="Sangsakoo G."/>
            <person name="Vanavichit A."/>
            <person name="de Mattos Luiz.A.T."/>
            <person name="Zimmer P.D."/>
            <person name="Malone G."/>
            <person name="Dellagostin O."/>
            <person name="de Oliveira A.C."/>
            <person name="Bevan M."/>
            <person name="Bancroft I."/>
            <person name="Minx P."/>
            <person name="Cordum H."/>
            <person name="Wilson R."/>
            <person name="Cheng Z."/>
            <person name="Jin W."/>
            <person name="Jiang J."/>
            <person name="Leong S.A."/>
            <person name="Iwama H."/>
            <person name="Gojobori T."/>
            <person name="Itoh T."/>
            <person name="Niimura Y."/>
            <person name="Fujii Y."/>
            <person name="Habara T."/>
            <person name="Sakai H."/>
            <person name="Sato Y."/>
            <person name="Wilson G."/>
            <person name="Kumar K."/>
            <person name="McCouch S."/>
            <person name="Juretic N."/>
            <person name="Hoen D."/>
            <person name="Wright S."/>
            <person name="Bruskiewich R."/>
            <person name="Bureau T."/>
            <person name="Miyao A."/>
            <person name="Hirochika H."/>
            <person name="Nishikawa T."/>
            <person name="Kadowaki K."/>
            <person name="Sugiura M."/>
            <person name="Burr B."/>
            <person name="Sasaki T."/>
        </authorList>
    </citation>
    <scope>NUCLEOTIDE SEQUENCE [LARGE SCALE GENOMIC DNA]</scope>
    <source>
        <strain evidence="3">cv. Nipponbare</strain>
    </source>
</reference>